<feature type="compositionally biased region" description="Polar residues" evidence="5">
    <location>
        <begin position="168"/>
        <end position="185"/>
    </location>
</feature>
<reference evidence="7" key="1">
    <citation type="submission" date="2017-08" db="EMBL/GenBank/DDBJ databases">
        <authorList>
            <person name="Cuomo C."/>
            <person name="Billmyre B."/>
            <person name="Heitman J."/>
        </authorList>
    </citation>
    <scope>NUCLEOTIDE SEQUENCE</scope>
    <source>
        <strain evidence="7">CBS 12478</strain>
    </source>
</reference>
<dbReference type="GO" id="GO:0005737">
    <property type="term" value="C:cytoplasm"/>
    <property type="evidence" value="ECO:0007669"/>
    <property type="project" value="TreeGrafter"/>
</dbReference>
<dbReference type="GO" id="GO:0006508">
    <property type="term" value="P:proteolysis"/>
    <property type="evidence" value="ECO:0007669"/>
    <property type="project" value="InterPro"/>
</dbReference>
<keyword evidence="8" id="KW-1185">Reference proteome</keyword>
<dbReference type="InterPro" id="IPR005314">
    <property type="entry name" value="Peptidase_C50"/>
</dbReference>
<dbReference type="EC" id="3.4.22.49" evidence="2"/>
<feature type="region of interest" description="Disordered" evidence="5">
    <location>
        <begin position="71"/>
        <end position="150"/>
    </location>
</feature>
<feature type="region of interest" description="Disordered" evidence="5">
    <location>
        <begin position="270"/>
        <end position="319"/>
    </location>
</feature>
<feature type="region of interest" description="Disordered" evidence="5">
    <location>
        <begin position="168"/>
        <end position="191"/>
    </location>
</feature>
<feature type="compositionally biased region" description="Basic and acidic residues" evidence="5">
    <location>
        <begin position="1337"/>
        <end position="1346"/>
    </location>
</feature>
<sequence>MAVAKVATTTTTTRAGPSSSTTAVKRPARTASATTTAASTRTSRTKVVKDADTETDKLADGLGKLAIAPSAKTRVAAAKSNDKPPVASSSRAPTSSTVARRPVKATTTTTTSTTTASKGKGKATPGPTPTSLEESLPWARDNDTSLRPSDRAKSAMLAINTSIKSLSAAQQSGYRHDSPTSSSGTDADPEIWTGTRVGSLIETCEVAFKVLRSLESAGHLGKGGKGVDIEKACQGVVSRCLAMGMHRKAMEMLVIARPWVLRLYTPKKLPIPPSSSTSGPSRGQSSSSKSTGRAATSSTATTSRLGSTSNLKAGSTTSSPPIAKEWLEAAWLAAPEAGSEVVEGVQHVLFSAMMSAWIALVVLSQGADEILPALSLPIATDDRLNPLQIALSLPRPTTTSLLHSVYRQISSLTLSPTSTAYLHLRHLALIALSLTISIMPDCKNTPTQFWDTTHRAIVTFVGADEVKDNLRKAAETVGQLVDWVERMVDYRKEDRGGWFGGKGWLGLMEMWIGLGRRLGDSNLIDRALSLMTASTSISSTQPSDQPATPPSTSSIQASRTPVRKPSPKMADPEAEIARICGDLAKASLSFDKLLAGTAADQPLLPSKELTILSRAIVLLPNDEEAKAIVGKAIRAWERVRRACVKVPDKSANDSKWKNLVGSVDEWLREGILMAETIVQEANLDNTLIHDLVCGTIDTVIRTCQNSTANSSSLLIRARKLYDGTQAALKLEDQTELLRCMSSCAYNVGGRFYKEGKADEALPLVKWSCEWAEDVLSLASQDDEDQGLKQLRETLGRRWELLAGCHQKSGDKQAMFTAYSRCFASQTSSTTTKLASAAASKPISPTFEAFTELTNSVIRLSALINFEPELATGHAREIVEMMQENRCPVGAIGAVGEKLMLLLDEGSWRAEVARVIIELGEALLEVYDNEFPIRRTRVIAMMLGVVASSGQGKDRISFLETEANRLSTSSDIGQDIGLTPYRNEYQSYSLILRALQAYHTEDDPSQAVAEASTKAVQALRQIVLPPSSLSASTTVNSAQAKEETGRKKQPLGRSTTTKAVAATRSTRGTTRTVSEPKAATALGKTVAVAKAAGKTTSGIAANRRSSVAPAMLYDDLRRLTRLLGSLATLLGLLGHALGKIEVLKLLRAFQRSREDLIDDYVQQSAQLATEYYKLGKLSRAGFVFSQANKCVAESKVLVSLGTRVELLLRWSTYLAGTGNIVKAQEVFDEADSLNQDIQAVKTGSMLIRVVDRCGVLERAALARTAIAAIHDAQDNAAATIMQLSAAFRLWSRASDTICRIASQLPSNEASTFTSDTTSNDDPFSVPSAKSKSAPTGKGADEPSKDETVTPPSQLSQFSGKHLSSLQWHVAQGLLDAILDLASAFANRGSVKDCEYFLKLAGSVCIAVKSGGMDARVGAREAEILFRLRKYEEVEERLQKAAEHLSLADGPDAIDLRRIQGDLLSRQEMIEEAHQIFESTSNDIKGLDEVFVAAEAMLPTIRAGATPRKSVGGKEPLLPVALAHILRQHAWLLREAGGREESEALLAQIKNLPSSSMAKAEELLLEGRIALHEAFNQFKTDLFMSSLTESAVAMPMGNSEKRVNDRQSTRLSIQSVLARAEQAFLDALALVAGSGRIEGIRQACLALALLRAFQTSLGQGSIAITSAAAGVLASSSAITLQRELLEAIDCKFIDAQVDDLKWPTIEAVPVPTITSDDSDIEDLDDHDGQLRSYWDMIKAKYLANPLVSPEPTSLDSLPPEWAVVSINVSEDRNTMFISRHQRSHEPIVFCLPLDRQGRREGEEDIWTFDAAVAELGDIIKCSNDGARNAKNVSTTEGKLAWWAERHALDKRMEELCVNIEFVWLGAFKTILSPRTQSAKIDLTDFRERLEKIFRAALSGGARPNAKGSSATKVHLDAALLECFATLSSKCKDEEVEDLVYFILDIYQFHGVPVALSELDIDQIALDVKMALEKVEAKQSQSSPSGTINEHIFLALDKNVQSFPWESIPILRGRSVSRIPSLPFLLDQVAMGKHLRPSLTQSVTTNTTKAETYLKRTVNSRRTFYILNPSGDLKRTEDHFKPWVEEMVKQAGWKGIAGRAPTELEMCAALRDYDLVLYFGHGGAEQYIRSHKIRHLPQCATTMLWGCSSGHLREQGDFDRTGTAWHYMVGGCPSLTANLWDVTDRDIDRLSEQVFKLLHLDAAHLPLSKSRPATLLPLSEMSTAEAVNKARDECKLKYLTGAAPVVYGLPVWLH</sequence>
<comment type="catalytic activity">
    <reaction evidence="1">
        <text>All bonds known to be hydrolyzed by this endopeptidase have arginine in P1 and an acidic residue in P4. P6 is often occupied by an acidic residue or by a hydroxy-amino-acid residue, the phosphorylation of which enhances cleavage.</text>
        <dbReference type="EC" id="3.4.22.49"/>
    </reaction>
</comment>
<organism evidence="7 8">
    <name type="scientific">Kwoniella shandongensis</name>
    <dbReference type="NCBI Taxonomy" id="1734106"/>
    <lineage>
        <taxon>Eukaryota</taxon>
        <taxon>Fungi</taxon>
        <taxon>Dikarya</taxon>
        <taxon>Basidiomycota</taxon>
        <taxon>Agaricomycotina</taxon>
        <taxon>Tremellomycetes</taxon>
        <taxon>Tremellales</taxon>
        <taxon>Cryptococcaceae</taxon>
        <taxon>Kwoniella</taxon>
    </lineage>
</organism>
<feature type="compositionally biased region" description="Low complexity" evidence="5">
    <location>
        <begin position="105"/>
        <end position="131"/>
    </location>
</feature>
<feature type="region of interest" description="Disordered" evidence="5">
    <location>
        <begin position="535"/>
        <end position="570"/>
    </location>
</feature>
<dbReference type="EMBL" id="CP144051">
    <property type="protein sequence ID" value="WWD15713.1"/>
    <property type="molecule type" value="Genomic_DNA"/>
</dbReference>
<feature type="region of interest" description="Disordered" evidence="5">
    <location>
        <begin position="1308"/>
        <end position="1354"/>
    </location>
</feature>
<evidence type="ECO:0000256" key="5">
    <source>
        <dbReference type="SAM" id="MobiDB-lite"/>
    </source>
</evidence>
<dbReference type="GO" id="GO:0072686">
    <property type="term" value="C:mitotic spindle"/>
    <property type="evidence" value="ECO:0007669"/>
    <property type="project" value="TreeGrafter"/>
</dbReference>
<feature type="compositionally biased region" description="Polar residues" evidence="5">
    <location>
        <begin position="535"/>
        <end position="559"/>
    </location>
</feature>
<dbReference type="InterPro" id="IPR030397">
    <property type="entry name" value="SEPARIN_core_dom"/>
</dbReference>
<feature type="compositionally biased region" description="Low complexity" evidence="5">
    <location>
        <begin position="1058"/>
        <end position="1073"/>
    </location>
</feature>
<evidence type="ECO:0000313" key="7">
    <source>
        <dbReference type="EMBL" id="WWD15713.1"/>
    </source>
</evidence>
<evidence type="ECO:0000256" key="1">
    <source>
        <dbReference type="ARBA" id="ARBA00000451"/>
    </source>
</evidence>
<dbReference type="GeneID" id="43592128"/>
<dbReference type="Pfam" id="PF03568">
    <property type="entry name" value="Separin_C"/>
    <property type="match status" value="1"/>
</dbReference>
<dbReference type="GO" id="GO:0051307">
    <property type="term" value="P:meiotic chromosome separation"/>
    <property type="evidence" value="ECO:0007669"/>
    <property type="project" value="TreeGrafter"/>
</dbReference>
<feature type="compositionally biased region" description="Polar residues" evidence="5">
    <location>
        <begin position="87"/>
        <end position="98"/>
    </location>
</feature>
<dbReference type="PANTHER" id="PTHR12792:SF0">
    <property type="entry name" value="SEPARIN"/>
    <property type="match status" value="1"/>
</dbReference>
<dbReference type="GO" id="GO:0004197">
    <property type="term" value="F:cysteine-type endopeptidase activity"/>
    <property type="evidence" value="ECO:0007669"/>
    <property type="project" value="InterPro"/>
</dbReference>
<dbReference type="Proteomes" id="UP000322225">
    <property type="component" value="Chromosome 1"/>
</dbReference>
<gene>
    <name evidence="7" type="ORF">CI109_100135</name>
</gene>
<evidence type="ECO:0000313" key="8">
    <source>
        <dbReference type="Proteomes" id="UP000322225"/>
    </source>
</evidence>
<keyword evidence="4" id="KW-0159">Chromosome partition</keyword>
<feature type="compositionally biased region" description="Polar residues" evidence="5">
    <location>
        <begin position="310"/>
        <end position="319"/>
    </location>
</feature>
<evidence type="ECO:0000256" key="4">
    <source>
        <dbReference type="ARBA" id="ARBA00022829"/>
    </source>
</evidence>
<dbReference type="GO" id="GO:0005634">
    <property type="term" value="C:nucleus"/>
    <property type="evidence" value="ECO:0007669"/>
    <property type="project" value="InterPro"/>
</dbReference>
<dbReference type="RefSeq" id="XP_065822798.1">
    <property type="nucleotide sequence ID" value="XM_065966726.1"/>
</dbReference>
<dbReference type="KEGG" id="ksn:43592128"/>
<feature type="compositionally biased region" description="Polar residues" evidence="5">
    <location>
        <begin position="1029"/>
        <end position="1038"/>
    </location>
</feature>
<feature type="region of interest" description="Disordered" evidence="5">
    <location>
        <begin position="1029"/>
        <end position="1073"/>
    </location>
</feature>
<feature type="domain" description="Peptidase C50" evidence="6">
    <location>
        <begin position="2057"/>
        <end position="2155"/>
    </location>
</feature>
<evidence type="ECO:0000256" key="3">
    <source>
        <dbReference type="ARBA" id="ARBA00022801"/>
    </source>
</evidence>
<dbReference type="PROSITE" id="PS51700">
    <property type="entry name" value="SEPARIN"/>
    <property type="match status" value="1"/>
</dbReference>
<name>A0AAJ8MU51_9TREE</name>
<evidence type="ECO:0000259" key="6">
    <source>
        <dbReference type="PROSITE" id="PS51700"/>
    </source>
</evidence>
<proteinExistence type="predicted"/>
<feature type="compositionally biased region" description="Low complexity" evidence="5">
    <location>
        <begin position="7"/>
        <end position="42"/>
    </location>
</feature>
<dbReference type="GO" id="GO:0044732">
    <property type="term" value="C:mitotic spindle pole body"/>
    <property type="evidence" value="ECO:0007669"/>
    <property type="project" value="TreeGrafter"/>
</dbReference>
<reference evidence="7" key="2">
    <citation type="submission" date="2024-01" db="EMBL/GenBank/DDBJ databases">
        <title>Comparative genomics of Cryptococcus and Kwoniella reveals pathogenesis evolution and contrasting modes of karyotype evolution via chromosome fusion or intercentromeric recombination.</title>
        <authorList>
            <person name="Coelho M.A."/>
            <person name="David-Palma M."/>
            <person name="Shea T."/>
            <person name="Bowers K."/>
            <person name="McGinley-Smith S."/>
            <person name="Mohammad A.W."/>
            <person name="Gnirke A."/>
            <person name="Yurkov A.M."/>
            <person name="Nowrousian M."/>
            <person name="Sun S."/>
            <person name="Cuomo C.A."/>
            <person name="Heitman J."/>
        </authorList>
    </citation>
    <scope>NUCLEOTIDE SEQUENCE</scope>
    <source>
        <strain evidence="7">CBS 12478</strain>
    </source>
</reference>
<accession>A0AAJ8MU51</accession>
<feature type="compositionally biased region" description="Low complexity" evidence="5">
    <location>
        <begin position="274"/>
        <end position="309"/>
    </location>
</feature>
<feature type="compositionally biased region" description="Basic and acidic residues" evidence="5">
    <location>
        <begin position="140"/>
        <end position="150"/>
    </location>
</feature>
<protein>
    <recommendedName>
        <fullName evidence="2">separase</fullName>
        <ecNumber evidence="2">3.4.22.49</ecNumber>
    </recommendedName>
</protein>
<dbReference type="PANTHER" id="PTHR12792">
    <property type="entry name" value="EXTRA SPINDLE POLES 1-RELATED"/>
    <property type="match status" value="1"/>
</dbReference>
<evidence type="ECO:0000256" key="2">
    <source>
        <dbReference type="ARBA" id="ARBA00012489"/>
    </source>
</evidence>
<feature type="region of interest" description="Disordered" evidence="5">
    <location>
        <begin position="1"/>
        <end position="54"/>
    </location>
</feature>
<feature type="compositionally biased region" description="Low complexity" evidence="5">
    <location>
        <begin position="1309"/>
        <end position="1323"/>
    </location>
</feature>
<keyword evidence="3" id="KW-0378">Hydrolase</keyword>